<name>A0A084AV66_STACB</name>
<dbReference type="HOGENOM" id="CLU_2086351_0_0_1"/>
<dbReference type="EMBL" id="KL648534">
    <property type="protein sequence ID" value="KEY69195.1"/>
    <property type="molecule type" value="Genomic_DNA"/>
</dbReference>
<evidence type="ECO:0000313" key="3">
    <source>
        <dbReference type="Proteomes" id="UP000028045"/>
    </source>
</evidence>
<dbReference type="AlphaFoldDB" id="A0A084AV66"/>
<sequence>MGLPLFVAPTNSTAGKSKPEDRPTVDSFRRVIEALDKEHEYQRQPPPLPLLPLALPRSNRGVFADDTHVILNTPAYADLDRVLRGTGLRAFRAKERLLHEVRREAEEDDDDVLEVVW</sequence>
<evidence type="ECO:0000256" key="1">
    <source>
        <dbReference type="SAM" id="MobiDB-lite"/>
    </source>
</evidence>
<feature type="region of interest" description="Disordered" evidence="1">
    <location>
        <begin position="1"/>
        <end position="24"/>
    </location>
</feature>
<keyword evidence="3" id="KW-1185">Reference proteome</keyword>
<organism evidence="2 3">
    <name type="scientific">Stachybotrys chartarum (strain CBS 109288 / IBT 7711)</name>
    <name type="common">Toxic black mold</name>
    <name type="synonym">Stilbospora chartarum</name>
    <dbReference type="NCBI Taxonomy" id="1280523"/>
    <lineage>
        <taxon>Eukaryota</taxon>
        <taxon>Fungi</taxon>
        <taxon>Dikarya</taxon>
        <taxon>Ascomycota</taxon>
        <taxon>Pezizomycotina</taxon>
        <taxon>Sordariomycetes</taxon>
        <taxon>Hypocreomycetidae</taxon>
        <taxon>Hypocreales</taxon>
        <taxon>Stachybotryaceae</taxon>
        <taxon>Stachybotrys</taxon>
    </lineage>
</organism>
<dbReference type="Proteomes" id="UP000028045">
    <property type="component" value="Unassembled WGS sequence"/>
</dbReference>
<proteinExistence type="predicted"/>
<accession>A0A084AV66</accession>
<reference evidence="2 3" key="1">
    <citation type="journal article" date="2014" name="BMC Genomics">
        <title>Comparative genome sequencing reveals chemotype-specific gene clusters in the toxigenic black mold Stachybotrys.</title>
        <authorList>
            <person name="Semeiks J."/>
            <person name="Borek D."/>
            <person name="Otwinowski Z."/>
            <person name="Grishin N.V."/>
        </authorList>
    </citation>
    <scope>NUCLEOTIDE SEQUENCE [LARGE SCALE GENOMIC DNA]</scope>
    <source>
        <strain evidence="3">CBS 109288 / IBT 7711</strain>
    </source>
</reference>
<evidence type="ECO:0000313" key="2">
    <source>
        <dbReference type="EMBL" id="KEY69195.1"/>
    </source>
</evidence>
<dbReference type="OrthoDB" id="10527790at2759"/>
<protein>
    <submittedName>
        <fullName evidence="2">Uncharacterized protein</fullName>
    </submittedName>
</protein>
<gene>
    <name evidence="2" type="ORF">S7711_10499</name>
</gene>